<dbReference type="STRING" id="1433126.BN938_0516"/>
<protein>
    <recommendedName>
        <fullName evidence="3">Phage protein</fullName>
    </recommendedName>
</protein>
<dbReference type="EMBL" id="HG934468">
    <property type="protein sequence ID" value="CDN30621.1"/>
    <property type="molecule type" value="Genomic_DNA"/>
</dbReference>
<proteinExistence type="predicted"/>
<dbReference type="AlphaFoldDB" id="A0A060R6E7"/>
<evidence type="ECO:0008006" key="3">
    <source>
        <dbReference type="Google" id="ProtNLM"/>
    </source>
</evidence>
<dbReference type="Proteomes" id="UP000027616">
    <property type="component" value="Chromosome I"/>
</dbReference>
<keyword evidence="2" id="KW-1185">Reference proteome</keyword>
<dbReference type="KEGG" id="rbc:BN938_0516"/>
<sequence>MTPAEFIYAWFGWSELEQSRHRQAWERERWAVWITTCLQLDKKDRLPMTQMFPLPWESDAHALQQELTMQERKERIKTILNKK</sequence>
<evidence type="ECO:0000313" key="2">
    <source>
        <dbReference type="Proteomes" id="UP000027616"/>
    </source>
</evidence>
<name>A0A060R6E7_9BACT</name>
<reference evidence="1 2" key="1">
    <citation type="journal article" date="2015" name="Genome Announc.">
        <title>Complete Genome Sequence of the Novel Leech Symbiont Mucinivorans hirudinis M3T.</title>
        <authorList>
            <person name="Nelson M.C."/>
            <person name="Bomar L."/>
            <person name="Graf J."/>
        </authorList>
    </citation>
    <scope>NUCLEOTIDE SEQUENCE [LARGE SCALE GENOMIC DNA]</scope>
    <source>
        <strain evidence="2">M3</strain>
    </source>
</reference>
<organism evidence="1 2">
    <name type="scientific">Mucinivorans hirudinis</name>
    <dbReference type="NCBI Taxonomy" id="1433126"/>
    <lineage>
        <taxon>Bacteria</taxon>
        <taxon>Pseudomonadati</taxon>
        <taxon>Bacteroidota</taxon>
        <taxon>Bacteroidia</taxon>
        <taxon>Bacteroidales</taxon>
        <taxon>Rikenellaceae</taxon>
        <taxon>Mucinivorans</taxon>
    </lineage>
</organism>
<dbReference type="HOGENOM" id="CLU_2538873_0_0_10"/>
<gene>
    <name evidence="1" type="ORF">BN938_0516</name>
</gene>
<accession>A0A060R6E7</accession>
<evidence type="ECO:0000313" key="1">
    <source>
        <dbReference type="EMBL" id="CDN30621.1"/>
    </source>
</evidence>